<keyword evidence="2" id="KW-1185">Reference proteome</keyword>
<sequence>MGALKFDLRDGDVLKIGDATVRLVYKAGRRCGLVIDAPDEVIIHCDKRPDAKEGQQEVDIQSKNAIGMT</sequence>
<accession>A0A248SKW3</accession>
<organism evidence="1 2">
    <name type="scientific">Klebsiella phage SopranoGao</name>
    <dbReference type="NCBI Taxonomy" id="2026944"/>
    <lineage>
        <taxon>Viruses</taxon>
        <taxon>Duplodnaviria</taxon>
        <taxon>Heunggongvirae</taxon>
        <taxon>Uroviricota</taxon>
        <taxon>Caudoviricetes</taxon>
        <taxon>Lastavirus</taxon>
        <taxon>Lastavirus sopranogao</taxon>
    </lineage>
</organism>
<dbReference type="Proteomes" id="UP000224252">
    <property type="component" value="Segment"/>
</dbReference>
<evidence type="ECO:0000313" key="2">
    <source>
        <dbReference type="Proteomes" id="UP000224252"/>
    </source>
</evidence>
<gene>
    <name evidence="1" type="ORF">SopranoGao_25</name>
</gene>
<evidence type="ECO:0000313" key="1">
    <source>
        <dbReference type="EMBL" id="ASV45048.1"/>
    </source>
</evidence>
<reference evidence="1 2" key="1">
    <citation type="submission" date="2017-08" db="EMBL/GenBank/DDBJ databases">
        <authorList>
            <person name="de Groot N.N."/>
        </authorList>
    </citation>
    <scope>NUCLEOTIDE SEQUENCE [LARGE SCALE GENOMIC DNA]</scope>
</reference>
<name>A0A248SKW3_9CAUD</name>
<protein>
    <submittedName>
        <fullName evidence="1">Uncharacterized protein</fullName>
    </submittedName>
</protein>
<dbReference type="EMBL" id="MF612073">
    <property type="protein sequence ID" value="ASV45048.1"/>
    <property type="molecule type" value="Genomic_DNA"/>
</dbReference>
<proteinExistence type="predicted"/>